<accession>K0YW59</accession>
<name>K0YW59_9ACTN</name>
<dbReference type="PROSITE" id="PS00380">
    <property type="entry name" value="RHODANESE_1"/>
    <property type="match status" value="1"/>
</dbReference>
<dbReference type="InParanoid" id="K0YW59"/>
<protein>
    <recommendedName>
        <fullName evidence="1">Rhodanese domain-containing protein</fullName>
    </recommendedName>
</protein>
<dbReference type="Proteomes" id="UP000006069">
    <property type="component" value="Unassembled WGS sequence"/>
</dbReference>
<keyword evidence="3" id="KW-1185">Reference proteome</keyword>
<dbReference type="InterPro" id="IPR001763">
    <property type="entry name" value="Rhodanese-like_dom"/>
</dbReference>
<dbReference type="SUPFAM" id="SSF52821">
    <property type="entry name" value="Rhodanese/Cell cycle control phosphatase"/>
    <property type="match status" value="1"/>
</dbReference>
<dbReference type="eggNOG" id="COG0607">
    <property type="taxonomic scope" value="Bacteria"/>
</dbReference>
<proteinExistence type="predicted"/>
<dbReference type="PATRIC" id="fig|742818.3.peg.1290"/>
<evidence type="ECO:0000259" key="1">
    <source>
        <dbReference type="PROSITE" id="PS50206"/>
    </source>
</evidence>
<dbReference type="InterPro" id="IPR052367">
    <property type="entry name" value="Thiosulfate_ST/Rhodanese-like"/>
</dbReference>
<dbReference type="AlphaFoldDB" id="K0YW59"/>
<evidence type="ECO:0000313" key="2">
    <source>
        <dbReference type="EMBL" id="EJZ83709.1"/>
    </source>
</evidence>
<dbReference type="RefSeq" id="WP_009139428.1">
    <property type="nucleotide sequence ID" value="NZ_JH815198.1"/>
</dbReference>
<dbReference type="Gene3D" id="3.40.250.10">
    <property type="entry name" value="Rhodanese-like domain"/>
    <property type="match status" value="1"/>
</dbReference>
<organism evidence="2 3">
    <name type="scientific">Slackia piriformis YIT 12062</name>
    <dbReference type="NCBI Taxonomy" id="742818"/>
    <lineage>
        <taxon>Bacteria</taxon>
        <taxon>Bacillati</taxon>
        <taxon>Actinomycetota</taxon>
        <taxon>Coriobacteriia</taxon>
        <taxon>Eggerthellales</taxon>
        <taxon>Eggerthellaceae</taxon>
        <taxon>Slackia</taxon>
    </lineage>
</organism>
<dbReference type="OrthoDB" id="9800872at2"/>
<dbReference type="EMBL" id="ADMD01000007">
    <property type="protein sequence ID" value="EJZ83709.1"/>
    <property type="molecule type" value="Genomic_DNA"/>
</dbReference>
<dbReference type="PANTHER" id="PTHR45431">
    <property type="entry name" value="RHODANESE-LIKE DOMAIN-CONTAINING PROTEIN 15, CHLOROPLASTIC"/>
    <property type="match status" value="1"/>
</dbReference>
<feature type="domain" description="Rhodanese" evidence="1">
    <location>
        <begin position="20"/>
        <end position="102"/>
    </location>
</feature>
<dbReference type="InterPro" id="IPR036873">
    <property type="entry name" value="Rhodanese-like_dom_sf"/>
</dbReference>
<dbReference type="GO" id="GO:0004792">
    <property type="term" value="F:thiosulfate-cyanide sulfurtransferase activity"/>
    <property type="evidence" value="ECO:0007669"/>
    <property type="project" value="InterPro"/>
</dbReference>
<comment type="caution">
    <text evidence="2">The sequence shown here is derived from an EMBL/GenBank/DDBJ whole genome shotgun (WGS) entry which is preliminary data.</text>
</comment>
<sequence>MGIFSMFGGGFDKKLEEARATQNARIIDVRTSGEYRSGHVPGAENIPLDRIAGFKAAANTPLFVYCQSGGRSAQAAHILEQNGFTDVTNLGGIMSYRGPVEM</sequence>
<evidence type="ECO:0000313" key="3">
    <source>
        <dbReference type="Proteomes" id="UP000006069"/>
    </source>
</evidence>
<dbReference type="PANTHER" id="PTHR45431:SF3">
    <property type="entry name" value="RHODANESE-LIKE DOMAIN-CONTAINING PROTEIN 15, CHLOROPLASTIC"/>
    <property type="match status" value="1"/>
</dbReference>
<dbReference type="CDD" id="cd00158">
    <property type="entry name" value="RHOD"/>
    <property type="match status" value="1"/>
</dbReference>
<dbReference type="HOGENOM" id="CLU_089574_13_2_11"/>
<dbReference type="InterPro" id="IPR001307">
    <property type="entry name" value="Thiosulphate_STrfase_CS"/>
</dbReference>
<gene>
    <name evidence="2" type="ORF">HMPREF9451_01230</name>
</gene>
<dbReference type="Pfam" id="PF00581">
    <property type="entry name" value="Rhodanese"/>
    <property type="match status" value="1"/>
</dbReference>
<reference evidence="2 3" key="1">
    <citation type="submission" date="2012-08" db="EMBL/GenBank/DDBJ databases">
        <title>The Genome Sequence of Slackia piriformis YIT 12062.</title>
        <authorList>
            <consortium name="The Broad Institute Genome Sequencing Platform"/>
            <person name="Earl A."/>
            <person name="Ward D."/>
            <person name="Feldgarden M."/>
            <person name="Gevers D."/>
            <person name="Morotomi M."/>
            <person name="Walker B."/>
            <person name="Young S.K."/>
            <person name="Zeng Q."/>
            <person name="Gargeya S."/>
            <person name="Fitzgerald M."/>
            <person name="Haas B."/>
            <person name="Abouelleil A."/>
            <person name="Alvarado L."/>
            <person name="Arachchi H.M."/>
            <person name="Berlin A.M."/>
            <person name="Chapman S.B."/>
            <person name="Goldberg J."/>
            <person name="Griggs A."/>
            <person name="Gujja S."/>
            <person name="Hansen M."/>
            <person name="Howarth C."/>
            <person name="Imamovic A."/>
            <person name="Larimer J."/>
            <person name="McCowen C."/>
            <person name="Montmayeur A."/>
            <person name="Murphy C."/>
            <person name="Neiman D."/>
            <person name="Pearson M."/>
            <person name="Priest M."/>
            <person name="Roberts A."/>
            <person name="Saif S."/>
            <person name="Shea T."/>
            <person name="Sisk P."/>
            <person name="Sykes S."/>
            <person name="Wortman J."/>
            <person name="Nusbaum C."/>
            <person name="Birren B."/>
        </authorList>
    </citation>
    <scope>NUCLEOTIDE SEQUENCE [LARGE SCALE GENOMIC DNA]</scope>
    <source>
        <strain evidence="2 3">YIT 12062</strain>
    </source>
</reference>
<dbReference type="PROSITE" id="PS50206">
    <property type="entry name" value="RHODANESE_3"/>
    <property type="match status" value="1"/>
</dbReference>
<dbReference type="SMART" id="SM00450">
    <property type="entry name" value="RHOD"/>
    <property type="match status" value="1"/>
</dbReference>